<sequence length="238" mass="25194">MNQFRTNSRNTQVEGQVPNLEDLPAIETSTKVPVVPNQRNNYGAHVMPSSNDFLLTNLGLSKTVIPRTAKNGFRTTQLEVQITTEASGLVKDTLKKVPSVPKTPVNPYRHLMDNNNGYINPDMANIGLGIGSSKQAVNGAQNTGLEGPITNQGSSLVKDPLAPVPSIPKILNNPNKPILANNNASKNPSMGNIGLESRLASNGAGMPSHKFNGAGMPKMAQEGFGTGTVGTNGELPMM</sequence>
<dbReference type="EMBL" id="JACEFF010000004">
    <property type="protein sequence ID" value="KAH9645966.1"/>
    <property type="molecule type" value="Genomic_DNA"/>
</dbReference>
<dbReference type="Proteomes" id="UP000814243">
    <property type="component" value="Unassembled WGS sequence"/>
</dbReference>
<name>A0A922N1A8_SPOEX</name>
<gene>
    <name evidence="1" type="ORF">HF086_014171</name>
</gene>
<organism evidence="1 2">
    <name type="scientific">Spodoptera exigua</name>
    <name type="common">Beet armyworm</name>
    <name type="synonym">Noctua fulgens</name>
    <dbReference type="NCBI Taxonomy" id="7107"/>
    <lineage>
        <taxon>Eukaryota</taxon>
        <taxon>Metazoa</taxon>
        <taxon>Ecdysozoa</taxon>
        <taxon>Arthropoda</taxon>
        <taxon>Hexapoda</taxon>
        <taxon>Insecta</taxon>
        <taxon>Pterygota</taxon>
        <taxon>Neoptera</taxon>
        <taxon>Endopterygota</taxon>
        <taxon>Lepidoptera</taxon>
        <taxon>Glossata</taxon>
        <taxon>Ditrysia</taxon>
        <taxon>Noctuoidea</taxon>
        <taxon>Noctuidae</taxon>
        <taxon>Amphipyrinae</taxon>
        <taxon>Spodoptera</taxon>
    </lineage>
</organism>
<reference evidence="1" key="1">
    <citation type="journal article" date="2021" name="G3 (Bethesda)">
        <title>Genome and transcriptome analysis of the beet armyworm Spodoptera exigua reveals targets for pest control. .</title>
        <authorList>
            <person name="Simon S."/>
            <person name="Breeschoten T."/>
            <person name="Jansen H.J."/>
            <person name="Dirks R.P."/>
            <person name="Schranz M.E."/>
            <person name="Ros V.I.D."/>
        </authorList>
    </citation>
    <scope>NUCLEOTIDE SEQUENCE</scope>
    <source>
        <strain evidence="1">TB_SE_WUR_2020</strain>
    </source>
</reference>
<protein>
    <submittedName>
        <fullName evidence="1">Uncharacterized protein</fullName>
    </submittedName>
</protein>
<evidence type="ECO:0000313" key="2">
    <source>
        <dbReference type="Proteomes" id="UP000814243"/>
    </source>
</evidence>
<proteinExistence type="predicted"/>
<dbReference type="AlphaFoldDB" id="A0A922N1A8"/>
<comment type="caution">
    <text evidence="1">The sequence shown here is derived from an EMBL/GenBank/DDBJ whole genome shotgun (WGS) entry which is preliminary data.</text>
</comment>
<accession>A0A922N1A8</accession>
<evidence type="ECO:0000313" key="1">
    <source>
        <dbReference type="EMBL" id="KAH9645966.1"/>
    </source>
</evidence>